<dbReference type="GO" id="GO:0071277">
    <property type="term" value="P:cellular response to calcium ion"/>
    <property type="evidence" value="ECO:0007669"/>
    <property type="project" value="TreeGrafter"/>
</dbReference>
<organism evidence="5">
    <name type="scientific">Ditylum brightwellii</name>
    <dbReference type="NCBI Taxonomy" id="49249"/>
    <lineage>
        <taxon>Eukaryota</taxon>
        <taxon>Sar</taxon>
        <taxon>Stramenopiles</taxon>
        <taxon>Ochrophyta</taxon>
        <taxon>Bacillariophyta</taxon>
        <taxon>Mediophyceae</taxon>
        <taxon>Lithodesmiophycidae</taxon>
        <taxon>Lithodesmiales</taxon>
        <taxon>Lithodesmiaceae</taxon>
        <taxon>Ditylum</taxon>
    </lineage>
</organism>
<evidence type="ECO:0000256" key="2">
    <source>
        <dbReference type="SAM" id="MobiDB-lite"/>
    </source>
</evidence>
<reference evidence="5" key="1">
    <citation type="submission" date="2021-01" db="EMBL/GenBank/DDBJ databases">
        <authorList>
            <person name="Corre E."/>
            <person name="Pelletier E."/>
            <person name="Niang G."/>
            <person name="Scheremetjew M."/>
            <person name="Finn R."/>
            <person name="Kale V."/>
            <person name="Holt S."/>
            <person name="Cochrane G."/>
            <person name="Meng A."/>
            <person name="Brown T."/>
            <person name="Cohen L."/>
        </authorList>
    </citation>
    <scope>NUCLEOTIDE SEQUENCE</scope>
    <source>
        <strain evidence="5">GSO104</strain>
    </source>
</reference>
<accession>A0A7S4QTK9</accession>
<proteinExistence type="predicted"/>
<dbReference type="SMART" id="SM00327">
    <property type="entry name" value="VWA"/>
    <property type="match status" value="1"/>
</dbReference>
<dbReference type="InterPro" id="IPR037768">
    <property type="entry name" value="C2B_Copine"/>
</dbReference>
<keyword evidence="1" id="KW-0677">Repeat</keyword>
<dbReference type="SUPFAM" id="SSF53300">
    <property type="entry name" value="vWA-like"/>
    <property type="match status" value="1"/>
</dbReference>
<dbReference type="InterPro" id="IPR010734">
    <property type="entry name" value="Copine_C"/>
</dbReference>
<dbReference type="InterPro" id="IPR045052">
    <property type="entry name" value="Copine"/>
</dbReference>
<feature type="region of interest" description="Disordered" evidence="2">
    <location>
        <begin position="401"/>
        <end position="428"/>
    </location>
</feature>
<evidence type="ECO:0000256" key="1">
    <source>
        <dbReference type="ARBA" id="ARBA00022737"/>
    </source>
</evidence>
<dbReference type="InterPro" id="IPR036465">
    <property type="entry name" value="vWFA_dom_sf"/>
</dbReference>
<dbReference type="InterPro" id="IPR002035">
    <property type="entry name" value="VWF_A"/>
</dbReference>
<protein>
    <recommendedName>
        <fullName evidence="4">VWFA domain-containing protein</fullName>
    </recommendedName>
</protein>
<keyword evidence="3" id="KW-1133">Transmembrane helix</keyword>
<feature type="transmembrane region" description="Helical" evidence="3">
    <location>
        <begin position="46"/>
        <end position="68"/>
    </location>
</feature>
<feature type="region of interest" description="Disordered" evidence="2">
    <location>
        <begin position="179"/>
        <end position="200"/>
    </location>
</feature>
<feature type="compositionally biased region" description="Polar residues" evidence="2">
    <location>
        <begin position="179"/>
        <end position="188"/>
    </location>
</feature>
<dbReference type="PANTHER" id="PTHR10857">
    <property type="entry name" value="COPINE"/>
    <property type="match status" value="1"/>
</dbReference>
<keyword evidence="3" id="KW-0812">Transmembrane</keyword>
<evidence type="ECO:0000259" key="4">
    <source>
        <dbReference type="SMART" id="SM00327"/>
    </source>
</evidence>
<dbReference type="EMBL" id="HBNS01009668">
    <property type="protein sequence ID" value="CAE4593622.1"/>
    <property type="molecule type" value="Transcribed_RNA"/>
</dbReference>
<keyword evidence="3" id="KW-0472">Membrane</keyword>
<dbReference type="AlphaFoldDB" id="A0A7S4QTK9"/>
<dbReference type="PANTHER" id="PTHR10857:SF106">
    <property type="entry name" value="C2 DOMAIN-CONTAINING PROTEIN"/>
    <property type="match status" value="1"/>
</dbReference>
<feature type="domain" description="VWFA" evidence="4">
    <location>
        <begin position="454"/>
        <end position="658"/>
    </location>
</feature>
<dbReference type="GO" id="GO:0005886">
    <property type="term" value="C:plasma membrane"/>
    <property type="evidence" value="ECO:0007669"/>
    <property type="project" value="TreeGrafter"/>
</dbReference>
<dbReference type="GO" id="GO:0005544">
    <property type="term" value="F:calcium-dependent phospholipid binding"/>
    <property type="evidence" value="ECO:0007669"/>
    <property type="project" value="InterPro"/>
</dbReference>
<name>A0A7S4QTK9_9STRA</name>
<dbReference type="CDD" id="cd04047">
    <property type="entry name" value="C2B_Copine"/>
    <property type="match status" value="1"/>
</dbReference>
<dbReference type="Pfam" id="PF07002">
    <property type="entry name" value="Copine"/>
    <property type="match status" value="1"/>
</dbReference>
<evidence type="ECO:0000256" key="3">
    <source>
        <dbReference type="SAM" id="Phobius"/>
    </source>
</evidence>
<gene>
    <name evidence="5" type="ORF">DBRI00130_LOCUS7785</name>
</gene>
<sequence length="706" mass="79090">MHLNYHVQGDYVRLLIHLHKYLSYHHHKVIRKIMRMMPWQVWWRRLYLWVPLSCTLHCLSFCFILPSLMCGFTHSYFSCFLFSLAYIFPQYVCRFSKSCEPRWAKVFPIEYEYGTSLTIFVEIRSPKSKSSSGECESLGGAFFDIGDLLGCRNRTKAKRLRKGGCVYAHIEPCRCNTTPSATTNNKQTSHQRKNTSSSSLSSVSNGIINFQMSALQLKDSIGRKIMTGSLKPNTYFEISRQTISPSGTTWVVIYRSNPVLESFKPTWDRVELDLETFCNGDLNRPVLLSIFTSKKRGTSKLIGSFETSANVLSNSVQREGMDDEERDNVTFIVRKGMADHAGPDNEEMGRIVILEANIVLDGEDQGQQKNSMTILPVTGLGPPALHAPTEYSDAINMAKLQDDSNHHSNGDNMYRTGGDGGGDRPSLPSSISTVMKTTAKARPSFLDYIDNGCEVDFCVAIDFTSSNGDPRYPTSLHYNRDGTMNDYEETILSVGSAVSNYNSTKQFPVWGFGAKYSGEVRHIFQCGPSSTAYNVDGVLDAYRSVFLTDLIMSGPTVLLHVIHAAAARAKKIHANINSQQSYCVLLILTDGIVTDLDATKAKLLAISHLPLSVVIVGLGKADFSEMHQLNNVDNNNYRSNSTFVEFRPHQHDPQSLSRAALRHIPDQLVEYFVGNDVYPKRPNHRTQRSSTTIDSVISDLSIDELM</sequence>
<evidence type="ECO:0000313" key="5">
    <source>
        <dbReference type="EMBL" id="CAE4593622.1"/>
    </source>
</evidence>